<keyword evidence="2" id="KW-1185">Reference proteome</keyword>
<dbReference type="EMBL" id="HG793142">
    <property type="protein sequence ID" value="CRL23525.1"/>
    <property type="molecule type" value="Genomic_DNA"/>
</dbReference>
<gene>
    <name evidence="1" type="ORF">PCAMFM013_S009g000465</name>
</gene>
<proteinExistence type="predicted"/>
<organism evidence="1 2">
    <name type="scientific">Penicillium camemberti (strain FM 013)</name>
    <dbReference type="NCBI Taxonomy" id="1429867"/>
    <lineage>
        <taxon>Eukaryota</taxon>
        <taxon>Fungi</taxon>
        <taxon>Dikarya</taxon>
        <taxon>Ascomycota</taxon>
        <taxon>Pezizomycotina</taxon>
        <taxon>Eurotiomycetes</taxon>
        <taxon>Eurotiomycetidae</taxon>
        <taxon>Eurotiales</taxon>
        <taxon>Aspergillaceae</taxon>
        <taxon>Penicillium</taxon>
    </lineage>
</organism>
<accession>A0A0G4PB57</accession>
<dbReference type="AlphaFoldDB" id="A0A0G4PB57"/>
<dbReference type="Proteomes" id="UP000053732">
    <property type="component" value="Unassembled WGS sequence"/>
</dbReference>
<evidence type="ECO:0000313" key="2">
    <source>
        <dbReference type="Proteomes" id="UP000053732"/>
    </source>
</evidence>
<protein>
    <submittedName>
        <fullName evidence="1">Str. FM013</fullName>
    </submittedName>
</protein>
<sequence length="70" mass="7552">MLLMDLSAVNATRAVSQHGVDNFVATDLPSYLHQAVGFKITVVDNLDSWMSMGTLAAKVVDNMIADRGVE</sequence>
<name>A0A0G4PB57_PENC3</name>
<reference evidence="1 2" key="1">
    <citation type="journal article" date="2014" name="Nat. Commun.">
        <title>Multiple recent horizontal transfers of a large genomic region in cheese making fungi.</title>
        <authorList>
            <person name="Cheeseman K."/>
            <person name="Ropars J."/>
            <person name="Renault P."/>
            <person name="Dupont J."/>
            <person name="Gouzy J."/>
            <person name="Branca A."/>
            <person name="Abraham A.L."/>
            <person name="Ceppi M."/>
            <person name="Conseiller E."/>
            <person name="Debuchy R."/>
            <person name="Malagnac F."/>
            <person name="Goarin A."/>
            <person name="Silar P."/>
            <person name="Lacoste S."/>
            <person name="Sallet E."/>
            <person name="Bensimon A."/>
            <person name="Giraud T."/>
            <person name="Brygoo Y."/>
        </authorList>
    </citation>
    <scope>NUCLEOTIDE SEQUENCE [LARGE SCALE GENOMIC DNA]</scope>
    <source>
        <strain evidence="2">FM 013</strain>
    </source>
</reference>
<evidence type="ECO:0000313" key="1">
    <source>
        <dbReference type="EMBL" id="CRL23525.1"/>
    </source>
</evidence>